<dbReference type="InterPro" id="IPR015870">
    <property type="entry name" value="UDP-acyl_N-AcGlcN_deAcase_N"/>
</dbReference>
<dbReference type="PANTHER" id="PTHR33694:SF1">
    <property type="entry name" value="UDP-3-O-ACYL-N-ACETYLGLUCOSAMINE DEACETYLASE 1, MITOCHONDRIAL-RELATED"/>
    <property type="match status" value="1"/>
</dbReference>
<keyword evidence="14" id="KW-1185">Reference proteome</keyword>
<keyword evidence="9 12" id="KW-0862">Zinc</keyword>
<evidence type="ECO:0000256" key="3">
    <source>
        <dbReference type="ARBA" id="ARBA00005002"/>
    </source>
</evidence>
<dbReference type="AlphaFoldDB" id="A0A0M6W6G1"/>
<evidence type="ECO:0000256" key="11">
    <source>
        <dbReference type="ARBA" id="ARBA00024535"/>
    </source>
</evidence>
<feature type="binding site" evidence="12">
    <location>
        <position position="242"/>
    </location>
    <ligand>
        <name>Zn(2+)</name>
        <dbReference type="ChEBI" id="CHEBI:29105"/>
    </ligand>
</feature>
<protein>
    <recommendedName>
        <fullName evidence="4 12">UDP-3-O-acyl-N-acetylglucosamine deacetylase</fullName>
        <shortName evidence="12">UDP-3-O-acyl-GlcNAc deacetylase</shortName>
        <ecNumber evidence="4 12">3.5.1.108</ecNumber>
    </recommendedName>
    <alternativeName>
        <fullName evidence="12">UDP-3-O-[R-3-hydroxymyristoyl]-N-acetylglucosamine deacetylase</fullName>
    </alternativeName>
</protein>
<evidence type="ECO:0000256" key="8">
    <source>
        <dbReference type="ARBA" id="ARBA00022801"/>
    </source>
</evidence>
<dbReference type="HAMAP" id="MF_00388">
    <property type="entry name" value="LpxC"/>
    <property type="match status" value="1"/>
</dbReference>
<dbReference type="GO" id="GO:0103117">
    <property type="term" value="F:UDP-3-O-acyl-N-acetylglucosamine deacetylase activity"/>
    <property type="evidence" value="ECO:0007669"/>
    <property type="project" value="UniProtKB-UniRule"/>
</dbReference>
<proteinExistence type="inferred from homology"/>
<evidence type="ECO:0000256" key="1">
    <source>
        <dbReference type="ARBA" id="ARBA00001947"/>
    </source>
</evidence>
<comment type="function">
    <text evidence="2 12">Catalyzes the hydrolysis of UDP-3-O-myristoyl-N-acetylglucosamine to form UDP-3-O-myristoylglucosamine and acetate, the committed step in lipid A biosynthesis.</text>
</comment>
<evidence type="ECO:0000256" key="6">
    <source>
        <dbReference type="ARBA" id="ARBA00022556"/>
    </source>
</evidence>
<evidence type="ECO:0000256" key="4">
    <source>
        <dbReference type="ARBA" id="ARBA00012745"/>
    </source>
</evidence>
<dbReference type="NCBIfam" id="TIGR00325">
    <property type="entry name" value="lpxC"/>
    <property type="match status" value="1"/>
</dbReference>
<reference evidence="14" key="1">
    <citation type="submission" date="2015-05" db="EMBL/GenBank/DDBJ databases">
        <authorList>
            <person name="Manzano-Marin A."/>
        </authorList>
    </citation>
    <scope>NUCLEOTIDE SEQUENCE [LARGE SCALE GENOMIC DNA]</scope>
    <source>
        <strain evidence="14">officinalis</strain>
    </source>
</reference>
<evidence type="ECO:0000313" key="14">
    <source>
        <dbReference type="Proteomes" id="UP000242301"/>
    </source>
</evidence>
<evidence type="ECO:0000256" key="5">
    <source>
        <dbReference type="ARBA" id="ARBA00022516"/>
    </source>
</evidence>
<organism evidence="13 14">
    <name type="scientific">Candidatus Providencia siddallii</name>
    <dbReference type="NCBI Taxonomy" id="1715285"/>
    <lineage>
        <taxon>Bacteria</taxon>
        <taxon>Pseudomonadati</taxon>
        <taxon>Pseudomonadota</taxon>
        <taxon>Gammaproteobacteria</taxon>
        <taxon>Enterobacterales</taxon>
        <taxon>Morganellaceae</taxon>
        <taxon>Providencia</taxon>
    </lineage>
</organism>
<dbReference type="STRING" id="1715285.SOFFGTOCOR_0008"/>
<feature type="active site" description="Proton donor" evidence="12">
    <location>
        <position position="265"/>
    </location>
</feature>
<keyword evidence="5 12" id="KW-0444">Lipid biosynthesis</keyword>
<dbReference type="UniPathway" id="UPA00359">
    <property type="reaction ID" value="UER00478"/>
</dbReference>
<comment type="pathway">
    <text evidence="3 12">Glycolipid biosynthesis; lipid IV(A) biosynthesis; lipid IV(A) from (3R)-3-hydroxytetradecanoyl-[acyl-carrier-protein] and UDP-N-acetyl-alpha-D-glucosamine: step 2/6.</text>
</comment>
<feature type="binding site" evidence="12">
    <location>
        <position position="79"/>
    </location>
    <ligand>
        <name>Zn(2+)</name>
        <dbReference type="ChEBI" id="CHEBI:29105"/>
    </ligand>
</feature>
<keyword evidence="7 12" id="KW-0479">Metal-binding</keyword>
<dbReference type="Pfam" id="PF03331">
    <property type="entry name" value="LpxC"/>
    <property type="match status" value="1"/>
</dbReference>
<dbReference type="SUPFAM" id="SSF54211">
    <property type="entry name" value="Ribosomal protein S5 domain 2-like"/>
    <property type="match status" value="2"/>
</dbReference>
<keyword evidence="10 12" id="KW-0443">Lipid metabolism</keyword>
<evidence type="ECO:0000256" key="2">
    <source>
        <dbReference type="ARBA" id="ARBA00002923"/>
    </source>
</evidence>
<comment type="similarity">
    <text evidence="12">Belongs to the LpxC family.</text>
</comment>
<accession>A0A0M6W6G1</accession>
<dbReference type="PANTHER" id="PTHR33694">
    <property type="entry name" value="UDP-3-O-ACYL-N-ACETYLGLUCOSAMINE DEACETYLASE 1, MITOCHONDRIAL-RELATED"/>
    <property type="match status" value="1"/>
</dbReference>
<dbReference type="InterPro" id="IPR004463">
    <property type="entry name" value="UDP-acyl_GlcNac_deAcase"/>
</dbReference>
<dbReference type="GO" id="GO:0046872">
    <property type="term" value="F:metal ion binding"/>
    <property type="evidence" value="ECO:0007669"/>
    <property type="project" value="UniProtKB-KW"/>
</dbReference>
<dbReference type="InterPro" id="IPR011334">
    <property type="entry name" value="UDP-acyl_GlcNac_deAcase_C"/>
</dbReference>
<feature type="binding site" evidence="12">
    <location>
        <position position="238"/>
    </location>
    <ligand>
        <name>Zn(2+)</name>
        <dbReference type="ChEBI" id="CHEBI:29105"/>
    </ligand>
</feature>
<evidence type="ECO:0000256" key="10">
    <source>
        <dbReference type="ARBA" id="ARBA00023098"/>
    </source>
</evidence>
<evidence type="ECO:0000313" key="13">
    <source>
        <dbReference type="EMBL" id="CRK85454.1"/>
    </source>
</evidence>
<dbReference type="GO" id="GO:0016020">
    <property type="term" value="C:membrane"/>
    <property type="evidence" value="ECO:0007669"/>
    <property type="project" value="GOC"/>
</dbReference>
<dbReference type="GO" id="GO:0009245">
    <property type="term" value="P:lipid A biosynthetic process"/>
    <property type="evidence" value="ECO:0007669"/>
    <property type="project" value="UniProtKB-UniRule"/>
</dbReference>
<dbReference type="EC" id="3.5.1.108" evidence="4 12"/>
<name>A0A0M6W6G1_9GAMM</name>
<evidence type="ECO:0000256" key="7">
    <source>
        <dbReference type="ARBA" id="ARBA00022723"/>
    </source>
</evidence>
<dbReference type="Proteomes" id="UP000242301">
    <property type="component" value="Unassembled WGS sequence"/>
</dbReference>
<dbReference type="InterPro" id="IPR020568">
    <property type="entry name" value="Ribosomal_Su5_D2-typ_SF"/>
</dbReference>
<comment type="catalytic activity">
    <reaction evidence="11 12">
        <text>a UDP-3-O-[(3R)-3-hydroxyacyl]-N-acetyl-alpha-D-glucosamine + H2O = a UDP-3-O-[(3R)-3-hydroxyacyl]-alpha-D-glucosamine + acetate</text>
        <dbReference type="Rhea" id="RHEA:67816"/>
        <dbReference type="ChEBI" id="CHEBI:15377"/>
        <dbReference type="ChEBI" id="CHEBI:30089"/>
        <dbReference type="ChEBI" id="CHEBI:137740"/>
        <dbReference type="ChEBI" id="CHEBI:173225"/>
        <dbReference type="EC" id="3.5.1.108"/>
    </reaction>
</comment>
<dbReference type="Gene3D" id="3.30.1700.10">
    <property type="entry name" value="lpxc deacetylase, domain 2"/>
    <property type="match status" value="1"/>
</dbReference>
<comment type="cofactor">
    <cofactor evidence="1 12">
        <name>Zn(2+)</name>
        <dbReference type="ChEBI" id="CHEBI:29105"/>
    </cofactor>
</comment>
<dbReference type="Gene3D" id="3.30.230.20">
    <property type="entry name" value="lpxc deacetylase, domain 1"/>
    <property type="match status" value="1"/>
</dbReference>
<dbReference type="EMBL" id="CVRF01000001">
    <property type="protein sequence ID" value="CRK85454.1"/>
    <property type="molecule type" value="Genomic_DNA"/>
</dbReference>
<evidence type="ECO:0000256" key="9">
    <source>
        <dbReference type="ARBA" id="ARBA00022833"/>
    </source>
</evidence>
<gene>
    <name evidence="12 13" type="primary">lpxC</name>
    <name evidence="13" type="ORF">SOFFGTOCOR_0008</name>
</gene>
<keyword evidence="6 12" id="KW-0441">Lipid A biosynthesis</keyword>
<keyword evidence="8 12" id="KW-0378">Hydrolase</keyword>
<evidence type="ECO:0000256" key="12">
    <source>
        <dbReference type="HAMAP-Rule" id="MF_00388"/>
    </source>
</evidence>
<sequence>MIKQKTLKRTIKTTGVGLHTGKKTTMTLRPAIANTKIVYRRIDLIPTVDFYTNAKLVKNTTLCTSLSNKDNVCISTVEHLNAALVGLGIDNIIIEINSSEIPIMDGSSSPFIFLLLNGGVKELNIDKKFLRIKETVRVEDEDKWAEIKPYNGFSLDFTIDFKHPAIKCDTQRYKLEFSSKSFINQISRARTFCFMRDIEYLQSKGLCLGGSFDCAVVIDDHKVLNKNGLRFKNEFVRHKILDAIGDLFVCGYNIIGSFTAYKSGHKLNNKLLQAIFDKKSAWDFVTF</sequence>